<evidence type="ECO:0000313" key="4">
    <source>
        <dbReference type="Proteomes" id="UP000320404"/>
    </source>
</evidence>
<evidence type="ECO:0000313" key="3">
    <source>
        <dbReference type="EMBL" id="RZO78184.1"/>
    </source>
</evidence>
<dbReference type="AlphaFoldDB" id="A0A520S6V7"/>
<name>A0A520S6V7_9GAMM</name>
<keyword evidence="2" id="KW-0732">Signal</keyword>
<dbReference type="Proteomes" id="UP000320404">
    <property type="component" value="Unassembled WGS sequence"/>
</dbReference>
<feature type="compositionally biased region" description="Acidic residues" evidence="1">
    <location>
        <begin position="27"/>
        <end position="36"/>
    </location>
</feature>
<reference evidence="3 4" key="1">
    <citation type="submission" date="2019-02" db="EMBL/GenBank/DDBJ databases">
        <title>Prokaryotic population dynamics and viral predation in marine succession experiment using metagenomics: the confinement effect.</title>
        <authorList>
            <person name="Haro-Moreno J.M."/>
            <person name="Rodriguez-Valera F."/>
            <person name="Lopez-Perez M."/>
        </authorList>
    </citation>
    <scope>NUCLEOTIDE SEQUENCE [LARGE SCALE GENOMIC DNA]</scope>
    <source>
        <strain evidence="3">MED-G158</strain>
    </source>
</reference>
<comment type="caution">
    <text evidence="3">The sequence shown here is derived from an EMBL/GenBank/DDBJ whole genome shotgun (WGS) entry which is preliminary data.</text>
</comment>
<dbReference type="EMBL" id="SHAH01000004">
    <property type="protein sequence ID" value="RZO78184.1"/>
    <property type="molecule type" value="Genomic_DNA"/>
</dbReference>
<evidence type="ECO:0000256" key="2">
    <source>
        <dbReference type="SAM" id="SignalP"/>
    </source>
</evidence>
<protein>
    <submittedName>
        <fullName evidence="3">Uncharacterized protein</fullName>
    </submittedName>
</protein>
<organism evidence="3 4">
    <name type="scientific">OM182 bacterium</name>
    <dbReference type="NCBI Taxonomy" id="2510334"/>
    <lineage>
        <taxon>Bacteria</taxon>
        <taxon>Pseudomonadati</taxon>
        <taxon>Pseudomonadota</taxon>
        <taxon>Gammaproteobacteria</taxon>
        <taxon>OMG group</taxon>
        <taxon>OM182 clade</taxon>
    </lineage>
</organism>
<feature type="signal peptide" evidence="2">
    <location>
        <begin position="1"/>
        <end position="20"/>
    </location>
</feature>
<proteinExistence type="predicted"/>
<gene>
    <name evidence="3" type="ORF">EVA69_00720</name>
</gene>
<feature type="chain" id="PRO_5021787793" evidence="2">
    <location>
        <begin position="21"/>
        <end position="91"/>
    </location>
</feature>
<evidence type="ECO:0000256" key="1">
    <source>
        <dbReference type="SAM" id="MobiDB-lite"/>
    </source>
</evidence>
<sequence length="91" mass="9779">MRIRLPALLFTLLAAGWAWAAENQVEQSEENSEATEEAVLAETVDDAAPPISDEPAIGEPGEALEDEESPGRFVPTEQISQDLGVSFPVDI</sequence>
<accession>A0A520S6V7</accession>
<feature type="region of interest" description="Disordered" evidence="1">
    <location>
        <begin position="24"/>
        <end position="79"/>
    </location>
</feature>